<dbReference type="CDD" id="cd06261">
    <property type="entry name" value="TM_PBP2"/>
    <property type="match status" value="1"/>
</dbReference>
<gene>
    <name evidence="14" type="ORF">MPL1032_20181</name>
    <name evidence="15" type="ORF">MPL3365_210171</name>
</gene>
<evidence type="ECO:0000313" key="14">
    <source>
        <dbReference type="EMBL" id="CDX55615.1"/>
    </source>
</evidence>
<evidence type="ECO:0000259" key="13">
    <source>
        <dbReference type="PROSITE" id="PS50928"/>
    </source>
</evidence>
<dbReference type="GO" id="GO:0015833">
    <property type="term" value="P:peptide transport"/>
    <property type="evidence" value="ECO:0007669"/>
    <property type="project" value="UniProtKB-KW"/>
</dbReference>
<protein>
    <recommendedName>
        <fullName evidence="11">Oligopeptide transport system permease protein OppC</fullName>
    </recommendedName>
</protein>
<dbReference type="InterPro" id="IPR035906">
    <property type="entry name" value="MetI-like_sf"/>
</dbReference>
<evidence type="ECO:0000256" key="3">
    <source>
        <dbReference type="ARBA" id="ARBA00022475"/>
    </source>
</evidence>
<keyword evidence="6" id="KW-0571">Peptide transport</keyword>
<dbReference type="PANTHER" id="PTHR43386">
    <property type="entry name" value="OLIGOPEPTIDE TRANSPORT SYSTEM PERMEASE PROTEIN APPC"/>
    <property type="match status" value="1"/>
</dbReference>
<dbReference type="EMBL" id="CCND01000012">
    <property type="protein sequence ID" value="CDX55615.1"/>
    <property type="molecule type" value="Genomic_DNA"/>
</dbReference>
<dbReference type="AlphaFoldDB" id="A0A090G468"/>
<dbReference type="InterPro" id="IPR000515">
    <property type="entry name" value="MetI-like"/>
</dbReference>
<evidence type="ECO:0000256" key="12">
    <source>
        <dbReference type="RuleBase" id="RU363032"/>
    </source>
</evidence>
<feature type="transmembrane region" description="Helical" evidence="12">
    <location>
        <begin position="175"/>
        <end position="196"/>
    </location>
</feature>
<dbReference type="Gene3D" id="1.10.3720.10">
    <property type="entry name" value="MetI-like"/>
    <property type="match status" value="1"/>
</dbReference>
<comment type="subcellular location">
    <subcellularLocation>
        <location evidence="1">Cell inner membrane</location>
        <topology evidence="1">Multi-pass membrane protein</topology>
    </subcellularLocation>
    <subcellularLocation>
        <location evidence="12">Cell membrane</location>
        <topology evidence="12">Multi-pass membrane protein</topology>
    </subcellularLocation>
</comment>
<dbReference type="Pfam" id="PF00528">
    <property type="entry name" value="BPD_transp_1"/>
    <property type="match status" value="1"/>
</dbReference>
<dbReference type="EMBL" id="CCNE01000014">
    <property type="protein sequence ID" value="CDX55972.1"/>
    <property type="molecule type" value="Genomic_DNA"/>
</dbReference>
<evidence type="ECO:0000256" key="9">
    <source>
        <dbReference type="ARBA" id="ARBA00023136"/>
    </source>
</evidence>
<evidence type="ECO:0000256" key="5">
    <source>
        <dbReference type="ARBA" id="ARBA00022692"/>
    </source>
</evidence>
<evidence type="ECO:0000256" key="11">
    <source>
        <dbReference type="ARBA" id="ARBA00072251"/>
    </source>
</evidence>
<feature type="transmembrane region" description="Helical" evidence="12">
    <location>
        <begin position="34"/>
        <end position="52"/>
    </location>
</feature>
<keyword evidence="5 12" id="KW-0812">Transmembrane</keyword>
<evidence type="ECO:0000256" key="8">
    <source>
        <dbReference type="ARBA" id="ARBA00022989"/>
    </source>
</evidence>
<keyword evidence="7" id="KW-0653">Protein transport</keyword>
<reference evidence="14" key="1">
    <citation type="submission" date="2014-08" db="EMBL/GenBank/DDBJ databases">
        <title>DNA barcoding of Bradysia (Diptera: Sciaridae) for detection of the immature stages on agricultural crops.</title>
        <authorList>
            <person name="Shin S."/>
            <person name="Jung S."/>
            <person name="Heller K."/>
            <person name="Menzel F."/>
            <person name="Hong T.-K."/>
            <person name="Lee H."/>
            <person name="Lee S."/>
        </authorList>
    </citation>
    <scope>NUCLEOTIDE SEQUENCE</scope>
</reference>
<dbReference type="GO" id="GO:0005886">
    <property type="term" value="C:plasma membrane"/>
    <property type="evidence" value="ECO:0007669"/>
    <property type="project" value="UniProtKB-SubCell"/>
</dbReference>
<dbReference type="PROSITE" id="PS50928">
    <property type="entry name" value="ABC_TM1"/>
    <property type="match status" value="1"/>
</dbReference>
<dbReference type="InterPro" id="IPR050366">
    <property type="entry name" value="BP-dependent_transpt_permease"/>
</dbReference>
<feature type="transmembrane region" description="Helical" evidence="12">
    <location>
        <begin position="236"/>
        <end position="255"/>
    </location>
</feature>
<dbReference type="GO" id="GO:0015031">
    <property type="term" value="P:protein transport"/>
    <property type="evidence" value="ECO:0007669"/>
    <property type="project" value="UniProtKB-KW"/>
</dbReference>
<keyword evidence="4" id="KW-0997">Cell inner membrane</keyword>
<evidence type="ECO:0000256" key="10">
    <source>
        <dbReference type="ARBA" id="ARBA00024202"/>
    </source>
</evidence>
<evidence type="ECO:0000313" key="15">
    <source>
        <dbReference type="EMBL" id="CDX55972.1"/>
    </source>
</evidence>
<keyword evidence="2 12" id="KW-0813">Transport</keyword>
<dbReference type="InterPro" id="IPR025966">
    <property type="entry name" value="OppC_N"/>
</dbReference>
<feature type="domain" description="ABC transmembrane type-1" evidence="13">
    <location>
        <begin position="173"/>
        <end position="362"/>
    </location>
</feature>
<evidence type="ECO:0000256" key="6">
    <source>
        <dbReference type="ARBA" id="ARBA00022856"/>
    </source>
</evidence>
<evidence type="ECO:0000256" key="2">
    <source>
        <dbReference type="ARBA" id="ARBA00022448"/>
    </source>
</evidence>
<feature type="transmembrane region" description="Helical" evidence="12">
    <location>
        <begin position="208"/>
        <end position="230"/>
    </location>
</feature>
<dbReference type="GO" id="GO:0055085">
    <property type="term" value="P:transmembrane transport"/>
    <property type="evidence" value="ECO:0007669"/>
    <property type="project" value="InterPro"/>
</dbReference>
<evidence type="ECO:0000313" key="16">
    <source>
        <dbReference type="Proteomes" id="UP000046122"/>
    </source>
</evidence>
<dbReference type="PANTHER" id="PTHR43386:SF2">
    <property type="entry name" value="OLIGOPEPTIDE TRANSPORT SYSTEM PERMEASE PROTEIN OPPC"/>
    <property type="match status" value="1"/>
</dbReference>
<proteinExistence type="inferred from homology"/>
<keyword evidence="9 12" id="KW-0472">Membrane</keyword>
<feature type="transmembrane region" description="Helical" evidence="12">
    <location>
        <begin position="294"/>
        <end position="319"/>
    </location>
</feature>
<keyword evidence="3" id="KW-1003">Cell membrane</keyword>
<evidence type="ECO:0000256" key="7">
    <source>
        <dbReference type="ARBA" id="ARBA00022927"/>
    </source>
</evidence>
<sequence length="374" mass="41412">MTDLAVAVPEPIVGRSLWGNAWARLKRNRAAMLSLYYLAFIAVISVFGPMVVPHEYTTIYGDYVRMPPSLSAYPKPDMIQGALGDAIKRMRADIKEWHQDGNRVVVTITSTKPIDDRNIRYLDRSDAFDDTRIENKSPDGREVTMSSAVKQQYFFFGTDNTGRDLLSRTLMAGRISLAIGLLAGVVAGVIGVIYGATAGFAGGRVDEVMMRIVDVLYSLPFIFFVIMLVVFFGRNFVLMFLAVGAVLWLDMARIVRGQALSIRRQEYVQAAEAMGVGQRGILLRHVIPNLLGPVVIYMTLLVPQVIILESFLSFLGLGVQEPMTSWGVLISVGAKNIGYANWLLLFPAFFLVSTLFALNFVGDGLRDALDPKDR</sequence>
<feature type="transmembrane region" description="Helical" evidence="12">
    <location>
        <begin position="339"/>
        <end position="362"/>
    </location>
</feature>
<dbReference type="Proteomes" id="UP000046122">
    <property type="component" value="Unassembled WGS sequence"/>
</dbReference>
<evidence type="ECO:0000256" key="4">
    <source>
        <dbReference type="ARBA" id="ARBA00022519"/>
    </source>
</evidence>
<dbReference type="Proteomes" id="UP000182888">
    <property type="component" value="Unassembled WGS sequence"/>
</dbReference>
<dbReference type="SUPFAM" id="SSF161098">
    <property type="entry name" value="MetI-like"/>
    <property type="match status" value="1"/>
</dbReference>
<comment type="similarity">
    <text evidence="10">Belongs to the binding-protein-dependent transport system permease family. OppBC subfamily.</text>
</comment>
<reference evidence="15 16" key="2">
    <citation type="submission" date="2014-08" db="EMBL/GenBank/DDBJ databases">
        <authorList>
            <person name="Moulin Lionel"/>
        </authorList>
    </citation>
    <scope>NUCLEOTIDE SEQUENCE [LARGE SCALE GENOMIC DNA]</scope>
</reference>
<organism evidence="15 16">
    <name type="scientific">Mesorhizobium plurifarium</name>
    <dbReference type="NCBI Taxonomy" id="69974"/>
    <lineage>
        <taxon>Bacteria</taxon>
        <taxon>Pseudomonadati</taxon>
        <taxon>Pseudomonadota</taxon>
        <taxon>Alphaproteobacteria</taxon>
        <taxon>Hyphomicrobiales</taxon>
        <taxon>Phyllobacteriaceae</taxon>
        <taxon>Mesorhizobium</taxon>
    </lineage>
</organism>
<name>A0A090G468_MESPL</name>
<evidence type="ECO:0000256" key="1">
    <source>
        <dbReference type="ARBA" id="ARBA00004429"/>
    </source>
</evidence>
<reference evidence="17" key="3">
    <citation type="submission" date="2014-08" db="EMBL/GenBank/DDBJ databases">
        <authorList>
            <person name="Edwards T."/>
        </authorList>
    </citation>
    <scope>NUCLEOTIDE SEQUENCE [LARGE SCALE GENOMIC DNA]</scope>
</reference>
<accession>A0A090G468</accession>
<keyword evidence="8 12" id="KW-1133">Transmembrane helix</keyword>
<dbReference type="Pfam" id="PF12911">
    <property type="entry name" value="OppC_N"/>
    <property type="match status" value="1"/>
</dbReference>
<evidence type="ECO:0000313" key="17">
    <source>
        <dbReference type="Proteomes" id="UP000182888"/>
    </source>
</evidence>